<keyword evidence="3" id="KW-1185">Reference proteome</keyword>
<feature type="chain" id="PRO_5040450756" evidence="1">
    <location>
        <begin position="25"/>
        <end position="238"/>
    </location>
</feature>
<gene>
    <name evidence="2" type="ORF">DEBURN_LOCUS1865</name>
</gene>
<feature type="signal peptide" evidence="1">
    <location>
        <begin position="1"/>
        <end position="24"/>
    </location>
</feature>
<organism evidence="2 3">
    <name type="scientific">Diversispora eburnea</name>
    <dbReference type="NCBI Taxonomy" id="1213867"/>
    <lineage>
        <taxon>Eukaryota</taxon>
        <taxon>Fungi</taxon>
        <taxon>Fungi incertae sedis</taxon>
        <taxon>Mucoromycota</taxon>
        <taxon>Glomeromycotina</taxon>
        <taxon>Glomeromycetes</taxon>
        <taxon>Diversisporales</taxon>
        <taxon>Diversisporaceae</taxon>
        <taxon>Diversispora</taxon>
    </lineage>
</organism>
<name>A0A9N8VB94_9GLOM</name>
<evidence type="ECO:0000313" key="2">
    <source>
        <dbReference type="EMBL" id="CAG8447026.1"/>
    </source>
</evidence>
<sequence length="238" mass="27242">MKFSIFIISCLVVLVLFSPNPTQSCETTCRNGISDAFAQAYTKEITNLFKEFYNNLKISLFYKVSGISKSTQNVTYVSCVNITNDTMKSFEANLINVVRNGIFNEEPKFKGQCQNPLRVKQPPKGVNWTLSDCQNQDYICGNPPAICHFMESIVNPRNIKNINLDFIKFFTKSSKFLNKISTQISSRIKDKNKAKAVINNFNNRLNDFQKNVFSKKFCTNNVCDKYNPNIKLILLSYP</sequence>
<dbReference type="AlphaFoldDB" id="A0A9N8VB94"/>
<reference evidence="2" key="1">
    <citation type="submission" date="2021-06" db="EMBL/GenBank/DDBJ databases">
        <authorList>
            <person name="Kallberg Y."/>
            <person name="Tangrot J."/>
            <person name="Rosling A."/>
        </authorList>
    </citation>
    <scope>NUCLEOTIDE SEQUENCE</scope>
    <source>
        <strain evidence="2">AZ414A</strain>
    </source>
</reference>
<dbReference type="OrthoDB" id="2324139at2759"/>
<evidence type="ECO:0000313" key="3">
    <source>
        <dbReference type="Proteomes" id="UP000789706"/>
    </source>
</evidence>
<evidence type="ECO:0000256" key="1">
    <source>
        <dbReference type="SAM" id="SignalP"/>
    </source>
</evidence>
<dbReference type="EMBL" id="CAJVPK010000092">
    <property type="protein sequence ID" value="CAG8447026.1"/>
    <property type="molecule type" value="Genomic_DNA"/>
</dbReference>
<keyword evidence="1" id="KW-0732">Signal</keyword>
<protein>
    <submittedName>
        <fullName evidence="2">2403_t:CDS:1</fullName>
    </submittedName>
</protein>
<dbReference type="Proteomes" id="UP000789706">
    <property type="component" value="Unassembled WGS sequence"/>
</dbReference>
<comment type="caution">
    <text evidence="2">The sequence shown here is derived from an EMBL/GenBank/DDBJ whole genome shotgun (WGS) entry which is preliminary data.</text>
</comment>
<proteinExistence type="predicted"/>
<accession>A0A9N8VB94</accession>